<reference evidence="2 4" key="2">
    <citation type="journal article" date="2013" name="Nature">
        <title>Insights into bilaterian evolution from three spiralian genomes.</title>
        <authorList>
            <person name="Simakov O."/>
            <person name="Marletaz F."/>
            <person name="Cho S.J."/>
            <person name="Edsinger-Gonzales E."/>
            <person name="Havlak P."/>
            <person name="Hellsten U."/>
            <person name="Kuo D.H."/>
            <person name="Larsson T."/>
            <person name="Lv J."/>
            <person name="Arendt D."/>
            <person name="Savage R."/>
            <person name="Osoegawa K."/>
            <person name="de Jong P."/>
            <person name="Grimwood J."/>
            <person name="Chapman J.A."/>
            <person name="Shapiro H."/>
            <person name="Aerts A."/>
            <person name="Otillar R.P."/>
            <person name="Terry A.Y."/>
            <person name="Boore J.L."/>
            <person name="Grigoriev I.V."/>
            <person name="Lindberg D.R."/>
            <person name="Seaver E.C."/>
            <person name="Weisblat D.A."/>
            <person name="Putnam N.H."/>
            <person name="Rokhsar D.S."/>
        </authorList>
    </citation>
    <scope>NUCLEOTIDE SEQUENCE</scope>
    <source>
        <strain evidence="2 4">I ESC-2004</strain>
    </source>
</reference>
<dbReference type="HOGENOM" id="CLU_2151995_0_0_1"/>
<dbReference type="EnsemblMetazoa" id="CapteT208256">
    <property type="protein sequence ID" value="CapteP208256"/>
    <property type="gene ID" value="CapteG208256"/>
</dbReference>
<sequence length="112" mass="12114">DEPLTLKCPSLVMPSDSEGDEPLTLKRPSLVMPSDSEGDEPLTLKRPSLVMPSDSEDDEPVTVLVSPVQDPPSVATRPDLTRYVAHKKMSSHASSDSEGKGKGNCFFTAHQH</sequence>
<protein>
    <submittedName>
        <fullName evidence="2 3">Uncharacterized protein</fullName>
    </submittedName>
</protein>
<feature type="region of interest" description="Disordered" evidence="1">
    <location>
        <begin position="86"/>
        <end position="112"/>
    </location>
</feature>
<reference evidence="4" key="1">
    <citation type="submission" date="2012-12" db="EMBL/GenBank/DDBJ databases">
        <authorList>
            <person name="Hellsten U."/>
            <person name="Grimwood J."/>
            <person name="Chapman J.A."/>
            <person name="Shapiro H."/>
            <person name="Aerts A."/>
            <person name="Otillar R.P."/>
            <person name="Terry A.Y."/>
            <person name="Boore J.L."/>
            <person name="Simakov O."/>
            <person name="Marletaz F."/>
            <person name="Cho S.-J."/>
            <person name="Edsinger-Gonzales E."/>
            <person name="Havlak P."/>
            <person name="Kuo D.-H."/>
            <person name="Larsson T."/>
            <person name="Lv J."/>
            <person name="Arendt D."/>
            <person name="Savage R."/>
            <person name="Osoegawa K."/>
            <person name="de Jong P."/>
            <person name="Lindberg D.R."/>
            <person name="Seaver E.C."/>
            <person name="Weisblat D.A."/>
            <person name="Putnam N.H."/>
            <person name="Grigoriev I.V."/>
            <person name="Rokhsar D.S."/>
        </authorList>
    </citation>
    <scope>NUCLEOTIDE SEQUENCE</scope>
    <source>
        <strain evidence="4">I ESC-2004</strain>
    </source>
</reference>
<reference evidence="3" key="3">
    <citation type="submission" date="2015-06" db="UniProtKB">
        <authorList>
            <consortium name="EnsemblMetazoa"/>
        </authorList>
    </citation>
    <scope>IDENTIFICATION</scope>
</reference>
<gene>
    <name evidence="2" type="ORF">CAPTEDRAFT_208256</name>
</gene>
<name>R7TEA8_CAPTE</name>
<organism evidence="2">
    <name type="scientific">Capitella teleta</name>
    <name type="common">Polychaete worm</name>
    <dbReference type="NCBI Taxonomy" id="283909"/>
    <lineage>
        <taxon>Eukaryota</taxon>
        <taxon>Metazoa</taxon>
        <taxon>Spiralia</taxon>
        <taxon>Lophotrochozoa</taxon>
        <taxon>Annelida</taxon>
        <taxon>Polychaeta</taxon>
        <taxon>Sedentaria</taxon>
        <taxon>Scolecida</taxon>
        <taxon>Capitellidae</taxon>
        <taxon>Capitella</taxon>
    </lineage>
</organism>
<dbReference type="EMBL" id="AMQN01030694">
    <property type="status" value="NOT_ANNOTATED_CDS"/>
    <property type="molecule type" value="Genomic_DNA"/>
</dbReference>
<accession>R7TEA8</accession>
<feature type="region of interest" description="Disordered" evidence="1">
    <location>
        <begin position="1"/>
        <end position="60"/>
    </location>
</feature>
<evidence type="ECO:0000313" key="2">
    <source>
        <dbReference type="EMBL" id="ELT92103.1"/>
    </source>
</evidence>
<evidence type="ECO:0000313" key="3">
    <source>
        <dbReference type="EnsemblMetazoa" id="CapteP208256"/>
    </source>
</evidence>
<evidence type="ECO:0000313" key="4">
    <source>
        <dbReference type="Proteomes" id="UP000014760"/>
    </source>
</evidence>
<dbReference type="EMBL" id="KB310249">
    <property type="protein sequence ID" value="ELT92103.1"/>
    <property type="molecule type" value="Genomic_DNA"/>
</dbReference>
<dbReference type="Proteomes" id="UP000014760">
    <property type="component" value="Unassembled WGS sequence"/>
</dbReference>
<dbReference type="AlphaFoldDB" id="R7TEA8"/>
<proteinExistence type="predicted"/>
<feature type="non-terminal residue" evidence="2">
    <location>
        <position position="1"/>
    </location>
</feature>
<keyword evidence="4" id="KW-1185">Reference proteome</keyword>
<evidence type="ECO:0000256" key="1">
    <source>
        <dbReference type="SAM" id="MobiDB-lite"/>
    </source>
</evidence>